<keyword evidence="3" id="KW-1185">Reference proteome</keyword>
<evidence type="ECO:0000256" key="1">
    <source>
        <dbReference type="SAM" id="MobiDB-lite"/>
    </source>
</evidence>
<feature type="compositionally biased region" description="Basic and acidic residues" evidence="1">
    <location>
        <begin position="241"/>
        <end position="255"/>
    </location>
</feature>
<feature type="compositionally biased region" description="Low complexity" evidence="1">
    <location>
        <begin position="221"/>
        <end position="236"/>
    </location>
</feature>
<feature type="compositionally biased region" description="Polar residues" evidence="1">
    <location>
        <begin position="116"/>
        <end position="138"/>
    </location>
</feature>
<organism evidence="2 3">
    <name type="scientific">Pinctada imbricata</name>
    <name type="common">Atlantic pearl-oyster</name>
    <name type="synonym">Pinctada martensii</name>
    <dbReference type="NCBI Taxonomy" id="66713"/>
    <lineage>
        <taxon>Eukaryota</taxon>
        <taxon>Metazoa</taxon>
        <taxon>Spiralia</taxon>
        <taxon>Lophotrochozoa</taxon>
        <taxon>Mollusca</taxon>
        <taxon>Bivalvia</taxon>
        <taxon>Autobranchia</taxon>
        <taxon>Pteriomorphia</taxon>
        <taxon>Pterioida</taxon>
        <taxon>Pterioidea</taxon>
        <taxon>Pteriidae</taxon>
        <taxon>Pinctada</taxon>
    </lineage>
</organism>
<feature type="non-terminal residue" evidence="2">
    <location>
        <position position="1"/>
    </location>
</feature>
<dbReference type="Proteomes" id="UP001186944">
    <property type="component" value="Unassembled WGS sequence"/>
</dbReference>
<evidence type="ECO:0008006" key="4">
    <source>
        <dbReference type="Google" id="ProtNLM"/>
    </source>
</evidence>
<proteinExistence type="predicted"/>
<feature type="compositionally biased region" description="Low complexity" evidence="1">
    <location>
        <begin position="153"/>
        <end position="166"/>
    </location>
</feature>
<evidence type="ECO:0000313" key="2">
    <source>
        <dbReference type="EMBL" id="KAK3100434.1"/>
    </source>
</evidence>
<feature type="compositionally biased region" description="Basic and acidic residues" evidence="1">
    <location>
        <begin position="140"/>
        <end position="151"/>
    </location>
</feature>
<reference evidence="2" key="1">
    <citation type="submission" date="2019-08" db="EMBL/GenBank/DDBJ databases">
        <title>The improved chromosome-level genome for the pearl oyster Pinctada fucata martensii using PacBio sequencing and Hi-C.</title>
        <authorList>
            <person name="Zheng Z."/>
        </authorList>
    </citation>
    <scope>NUCLEOTIDE SEQUENCE</scope>
    <source>
        <strain evidence="2">ZZ-2019</strain>
        <tissue evidence="2">Adductor muscle</tissue>
    </source>
</reference>
<feature type="region of interest" description="Disordered" evidence="1">
    <location>
        <begin position="92"/>
        <end position="271"/>
    </location>
</feature>
<dbReference type="AlphaFoldDB" id="A0AA88YJ49"/>
<evidence type="ECO:0000313" key="3">
    <source>
        <dbReference type="Proteomes" id="UP001186944"/>
    </source>
</evidence>
<dbReference type="EMBL" id="VSWD01000006">
    <property type="protein sequence ID" value="KAK3100434.1"/>
    <property type="molecule type" value="Genomic_DNA"/>
</dbReference>
<comment type="caution">
    <text evidence="2">The sequence shown here is derived from an EMBL/GenBank/DDBJ whole genome shotgun (WGS) entry which is preliminary data.</text>
</comment>
<sequence>FNGKNEINSALSRYTAKCLQFCWYAALQDPPVFIGQQKAEVDVCYDPNIFREFTKKGQIVDFFVWPILYLHEGGALLAKGVVQCKEKGDTLKAKGNTQQKEQNDVVVPTTKKEKQQLSTSNTSELTPKTAANSTNKTKQNAKESHQSDRPDMTSTITSAAAPSSQTLHNSNLHGAAKDGQAGRHTKSLQLPTGQNIQPRKDNATMIQNDTKEAQARKRSHNNTNNSHVSVINVSKSGTVEQQDRDSGEIKLKSNENEVPGYVNISKVDGKK</sequence>
<feature type="compositionally biased region" description="Polar residues" evidence="1">
    <location>
        <begin position="187"/>
        <end position="197"/>
    </location>
</feature>
<gene>
    <name evidence="2" type="ORF">FSP39_019923</name>
</gene>
<name>A0AA88YJ49_PINIB</name>
<accession>A0AA88YJ49</accession>
<protein>
    <recommendedName>
        <fullName evidence="4">Mitochondria-eating protein C-terminal domain-containing protein</fullName>
    </recommendedName>
</protein>